<dbReference type="GO" id="GO:0003677">
    <property type="term" value="F:DNA binding"/>
    <property type="evidence" value="ECO:0007669"/>
    <property type="project" value="UniProtKB-KW"/>
</dbReference>
<accession>A0A318S2G0</accession>
<keyword evidence="1" id="KW-0472">Membrane</keyword>
<evidence type="ECO:0000313" key="4">
    <source>
        <dbReference type="Proteomes" id="UP000248326"/>
    </source>
</evidence>
<feature type="transmembrane region" description="Helical" evidence="1">
    <location>
        <begin position="205"/>
        <end position="228"/>
    </location>
</feature>
<keyword evidence="1" id="KW-1133">Transmembrane helix</keyword>
<gene>
    <name evidence="3" type="ORF">DES52_11252</name>
</gene>
<dbReference type="InterPro" id="IPR000719">
    <property type="entry name" value="Prot_kinase_dom"/>
</dbReference>
<dbReference type="Proteomes" id="UP000248326">
    <property type="component" value="Unassembled WGS sequence"/>
</dbReference>
<protein>
    <submittedName>
        <fullName evidence="3">DNA-binding helix-hairpin-helix protein with protein kinase domain</fullName>
    </submittedName>
</protein>
<sequence>MTDARKVRDASGSALALGRLLGRGGEGSVYEVASRPEEVVKLYERRPSERDARKIALMTRAVTPELVDVGAWPLGSVHDASGVPVGVRLPRIPASYRPLHDLTASRFRAEHFPQADWRFLVRVARHLAQAVDVVHRHGHVIGDLNPNNILVGPDARVRFIDVDSFQVTFGREVFPCGVGTEAFTPPELQGHDLRSVRRTRSHDRFGLATAVFLLLFSGRYPFAGVWAAEPPALGEAIRRRAYAYGPRTGRSGVQAPPGTLPVIVLPRDVRRLFERAFTSRWRRPGARAWTSALHRLERSLVTCARNPSHAHPRRVSCPWCALDAELGTSTFRSTPSNVTPVQRGRAAFPGIRTPSVSPSTLSDREVRARVVRVARGGTLLASLPILLPPSATSSWGVFSWLALVVFAWRGAPLAARSLASLVAREAERVRALARSVNAGRVRADAARHLLSLRERRARALLEVRDARDAALRRSLQRRTRRHLKATLLRRALDDAELARILAAHGVLVAADLEFVRLRAVSSLTARQVTDLLHWRLSVERAVVVPRWHPAKLRADVLCAWKVGVLEAWLGGWCRSTEAGWTLVVRSTSAWERCLARWLAALLATTAFLRAVGDASVR</sequence>
<dbReference type="OrthoDB" id="9805504at2"/>
<keyword evidence="4" id="KW-1185">Reference proteome</keyword>
<dbReference type="GO" id="GO:0004674">
    <property type="term" value="F:protein serine/threonine kinase activity"/>
    <property type="evidence" value="ECO:0007669"/>
    <property type="project" value="TreeGrafter"/>
</dbReference>
<keyword evidence="3" id="KW-0418">Kinase</keyword>
<dbReference type="GO" id="GO:0005524">
    <property type="term" value="F:ATP binding"/>
    <property type="evidence" value="ECO:0007669"/>
    <property type="project" value="InterPro"/>
</dbReference>
<name>A0A318S2G0_9DEIO</name>
<dbReference type="InterPro" id="IPR011009">
    <property type="entry name" value="Kinase-like_dom_sf"/>
</dbReference>
<dbReference type="PROSITE" id="PS50011">
    <property type="entry name" value="PROTEIN_KINASE_DOM"/>
    <property type="match status" value="1"/>
</dbReference>
<keyword evidence="1" id="KW-0812">Transmembrane</keyword>
<reference evidence="3 4" key="1">
    <citation type="submission" date="2018-06" db="EMBL/GenBank/DDBJ databases">
        <title>Genomic Encyclopedia of Type Strains, Phase IV (KMG-IV): sequencing the most valuable type-strain genomes for metagenomic binning, comparative biology and taxonomic classification.</title>
        <authorList>
            <person name="Goeker M."/>
        </authorList>
    </citation>
    <scope>NUCLEOTIDE SEQUENCE [LARGE SCALE GENOMIC DNA]</scope>
    <source>
        <strain evidence="3 4">DSM 18048</strain>
    </source>
</reference>
<feature type="domain" description="Protein kinase" evidence="2">
    <location>
        <begin position="15"/>
        <end position="301"/>
    </location>
</feature>
<dbReference type="PANTHER" id="PTHR44329">
    <property type="entry name" value="SERINE/THREONINE-PROTEIN KINASE TNNI3K-RELATED"/>
    <property type="match status" value="1"/>
</dbReference>
<dbReference type="InterPro" id="IPR051681">
    <property type="entry name" value="Ser/Thr_Kinases-Pseudokinases"/>
</dbReference>
<dbReference type="SUPFAM" id="SSF56112">
    <property type="entry name" value="Protein kinase-like (PK-like)"/>
    <property type="match status" value="1"/>
</dbReference>
<comment type="caution">
    <text evidence="3">The sequence shown here is derived from an EMBL/GenBank/DDBJ whole genome shotgun (WGS) entry which is preliminary data.</text>
</comment>
<keyword evidence="3" id="KW-0238">DNA-binding</keyword>
<keyword evidence="3" id="KW-0808">Transferase</keyword>
<dbReference type="Gene3D" id="1.10.510.10">
    <property type="entry name" value="Transferase(Phosphotransferase) domain 1"/>
    <property type="match status" value="1"/>
</dbReference>
<organism evidence="3 4">
    <name type="scientific">Deinococcus yavapaiensis KR-236</name>
    <dbReference type="NCBI Taxonomy" id="694435"/>
    <lineage>
        <taxon>Bacteria</taxon>
        <taxon>Thermotogati</taxon>
        <taxon>Deinococcota</taxon>
        <taxon>Deinococci</taxon>
        <taxon>Deinococcales</taxon>
        <taxon>Deinococcaceae</taxon>
        <taxon>Deinococcus</taxon>
    </lineage>
</organism>
<dbReference type="AlphaFoldDB" id="A0A318S2G0"/>
<evidence type="ECO:0000256" key="1">
    <source>
        <dbReference type="SAM" id="Phobius"/>
    </source>
</evidence>
<evidence type="ECO:0000313" key="3">
    <source>
        <dbReference type="EMBL" id="PYE52731.1"/>
    </source>
</evidence>
<evidence type="ECO:0000259" key="2">
    <source>
        <dbReference type="PROSITE" id="PS50011"/>
    </source>
</evidence>
<dbReference type="RefSeq" id="WP_110887622.1">
    <property type="nucleotide sequence ID" value="NZ_QJSX01000012.1"/>
</dbReference>
<dbReference type="EMBL" id="QJSX01000012">
    <property type="protein sequence ID" value="PYE52731.1"/>
    <property type="molecule type" value="Genomic_DNA"/>
</dbReference>
<proteinExistence type="predicted"/>